<name>A0A9Q8SD94_9PEZI</name>
<dbReference type="KEGG" id="clup:CLUP02_01068"/>
<dbReference type="GeneID" id="73335120"/>
<gene>
    <name evidence="3" type="ORF">CLUP02_01068</name>
</gene>
<dbReference type="EMBL" id="CP019471">
    <property type="protein sequence ID" value="UQC74417.1"/>
    <property type="molecule type" value="Genomic_DNA"/>
</dbReference>
<dbReference type="AlphaFoldDB" id="A0A9Q8SD94"/>
<reference evidence="3" key="1">
    <citation type="journal article" date="2021" name="Mol. Plant Microbe Interact.">
        <title>Complete Genome Sequence of the Plant-Pathogenic Fungus Colletotrichum lupini.</title>
        <authorList>
            <person name="Baroncelli R."/>
            <person name="Pensec F."/>
            <person name="Da Lio D."/>
            <person name="Boufleur T."/>
            <person name="Vicente I."/>
            <person name="Sarrocco S."/>
            <person name="Picot A."/>
            <person name="Baraldi E."/>
            <person name="Sukno S."/>
            <person name="Thon M."/>
            <person name="Le Floch G."/>
        </authorList>
    </citation>
    <scope>NUCLEOTIDE SEQUENCE</scope>
    <source>
        <strain evidence="3">IMI 504893</strain>
    </source>
</reference>
<proteinExistence type="predicted"/>
<feature type="region of interest" description="Disordered" evidence="1">
    <location>
        <begin position="134"/>
        <end position="159"/>
    </location>
</feature>
<keyword evidence="4" id="KW-1185">Reference proteome</keyword>
<dbReference type="PANTHER" id="PTHR31094:SF2">
    <property type="entry name" value="RIKEN CDNA 2310061I04 GENE"/>
    <property type="match status" value="1"/>
</dbReference>
<accession>A0A9Q8SD94</accession>
<evidence type="ECO:0000313" key="3">
    <source>
        <dbReference type="EMBL" id="UQC74417.1"/>
    </source>
</evidence>
<dbReference type="InterPro" id="IPR031342">
    <property type="entry name" value="Mug163-like"/>
</dbReference>
<keyword evidence="2" id="KW-1133">Transmembrane helix</keyword>
<evidence type="ECO:0000256" key="2">
    <source>
        <dbReference type="SAM" id="Phobius"/>
    </source>
</evidence>
<dbReference type="Proteomes" id="UP000830671">
    <property type="component" value="Chromosome 1"/>
</dbReference>
<feature type="transmembrane region" description="Helical" evidence="2">
    <location>
        <begin position="20"/>
        <end position="43"/>
    </location>
</feature>
<dbReference type="InterPro" id="IPR018790">
    <property type="entry name" value="DUF2358"/>
</dbReference>
<feature type="region of interest" description="Disordered" evidence="1">
    <location>
        <begin position="270"/>
        <end position="290"/>
    </location>
</feature>
<evidence type="ECO:0000313" key="4">
    <source>
        <dbReference type="Proteomes" id="UP000830671"/>
    </source>
</evidence>
<dbReference type="Pfam" id="PF17119">
    <property type="entry name" value="MMU163"/>
    <property type="match status" value="2"/>
</dbReference>
<dbReference type="RefSeq" id="XP_049136067.1">
    <property type="nucleotide sequence ID" value="XM_049280110.1"/>
</dbReference>
<keyword evidence="2" id="KW-0472">Membrane</keyword>
<sequence>MGFLKLELHPANSDPSLPSAAYLFLTSSVVSVAFACFSSSLLLSMATLRLATSPGVRAATTSPLTSQLWSSAAAVNASTPSITSTASTIPAATVAAAAMAAATTATTTAKTIIPPPPSALARARTKAVEPQNRYFNPSNATLSNTGGGPGKKPGDENNAKLGKTLRILQDHLPRVLQSPLPQEILAPNISLHLFPTTHPHLPTVSGRVAYTAALWTSPIAWNRLPLVGNVRLSIVSERVTKQPLHFAPLHPGAVPEQLVVRWCASGKKNGGGAASSSSGAATSEGGAVKAEDGGDKAFTGLFVFQFDAEGKILSHTIETVQEGGDWEKGVGAKVVGLTDWLLGGMRRQGDNPSPAFEGLDKGKYRAEWRNGNGVSDVCGNIPISSLGGRHSNPLLYSYVQQLYHQSQR</sequence>
<evidence type="ECO:0000256" key="1">
    <source>
        <dbReference type="SAM" id="MobiDB-lite"/>
    </source>
</evidence>
<protein>
    <submittedName>
        <fullName evidence="3">Uncharacterized protein</fullName>
    </submittedName>
</protein>
<dbReference type="PANTHER" id="PTHR31094">
    <property type="entry name" value="RIKEN CDNA 2310061I04 GENE"/>
    <property type="match status" value="1"/>
</dbReference>
<feature type="compositionally biased region" description="Low complexity" evidence="1">
    <location>
        <begin position="274"/>
        <end position="287"/>
    </location>
</feature>
<keyword evidence="2" id="KW-0812">Transmembrane</keyword>
<organism evidence="3 4">
    <name type="scientific">Colletotrichum lupini</name>
    <dbReference type="NCBI Taxonomy" id="145971"/>
    <lineage>
        <taxon>Eukaryota</taxon>
        <taxon>Fungi</taxon>
        <taxon>Dikarya</taxon>
        <taxon>Ascomycota</taxon>
        <taxon>Pezizomycotina</taxon>
        <taxon>Sordariomycetes</taxon>
        <taxon>Hypocreomycetidae</taxon>
        <taxon>Glomerellales</taxon>
        <taxon>Glomerellaceae</taxon>
        <taxon>Colletotrichum</taxon>
        <taxon>Colletotrichum acutatum species complex</taxon>
    </lineage>
</organism>
<feature type="compositionally biased region" description="Polar residues" evidence="1">
    <location>
        <begin position="134"/>
        <end position="144"/>
    </location>
</feature>